<evidence type="ECO:0000256" key="1">
    <source>
        <dbReference type="SAM" id="MobiDB-lite"/>
    </source>
</evidence>
<dbReference type="InterPro" id="IPR036291">
    <property type="entry name" value="NAD(P)-bd_dom_sf"/>
</dbReference>
<dbReference type="Gene3D" id="3.40.50.720">
    <property type="entry name" value="NAD(P)-binding Rossmann-like Domain"/>
    <property type="match status" value="1"/>
</dbReference>
<dbReference type="EMBL" id="SPNV01000200">
    <property type="protein sequence ID" value="KAF5858565.1"/>
    <property type="molecule type" value="Genomic_DNA"/>
</dbReference>
<proteinExistence type="predicted"/>
<evidence type="ECO:0000313" key="2">
    <source>
        <dbReference type="EMBL" id="KAF5858565.1"/>
    </source>
</evidence>
<feature type="compositionally biased region" description="Basic and acidic residues" evidence="1">
    <location>
        <begin position="102"/>
        <end position="118"/>
    </location>
</feature>
<keyword evidence="3" id="KW-1185">Reference proteome</keyword>
<comment type="caution">
    <text evidence="2">The sequence shown here is derived from an EMBL/GenBank/DDBJ whole genome shotgun (WGS) entry which is preliminary data.</text>
</comment>
<feature type="compositionally biased region" description="Low complexity" evidence="1">
    <location>
        <begin position="91"/>
        <end position="101"/>
    </location>
</feature>
<evidence type="ECO:0000313" key="3">
    <source>
        <dbReference type="Proteomes" id="UP000541154"/>
    </source>
</evidence>
<dbReference type="Proteomes" id="UP000541154">
    <property type="component" value="Unassembled WGS sequence"/>
</dbReference>
<accession>A0A8H6A0U5</accession>
<gene>
    <name evidence="2" type="ORF">ETB97_004249</name>
</gene>
<reference evidence="2 3" key="1">
    <citation type="submission" date="2019-04" db="EMBL/GenBank/DDBJ databases">
        <title>Aspergillus burnettii sp. nov., novel species from soil in southeast Queensland.</title>
        <authorList>
            <person name="Gilchrist C.L.M."/>
            <person name="Pitt J.I."/>
            <person name="Lange L."/>
            <person name="Lacey H.J."/>
            <person name="Vuong D."/>
            <person name="Midgley D.J."/>
            <person name="Greenfield P."/>
            <person name="Bradbury M."/>
            <person name="Lacey E."/>
            <person name="Busk P.K."/>
            <person name="Pilgaard B."/>
            <person name="Chooi Y.H."/>
            <person name="Piggott A.M."/>
        </authorList>
    </citation>
    <scope>NUCLEOTIDE SEQUENCE [LARGE SCALE GENOMIC DNA]</scope>
    <source>
        <strain evidence="2 3">FRR 5400</strain>
    </source>
</reference>
<organism evidence="2 3">
    <name type="scientific">Petromyces alliaceus</name>
    <name type="common">Aspergillus alliaceus</name>
    <dbReference type="NCBI Taxonomy" id="209559"/>
    <lineage>
        <taxon>Eukaryota</taxon>
        <taxon>Fungi</taxon>
        <taxon>Dikarya</taxon>
        <taxon>Ascomycota</taxon>
        <taxon>Pezizomycotina</taxon>
        <taxon>Eurotiomycetes</taxon>
        <taxon>Eurotiomycetidae</taxon>
        <taxon>Eurotiales</taxon>
        <taxon>Aspergillaceae</taxon>
        <taxon>Aspergillus</taxon>
        <taxon>Aspergillus subgen. Circumdati</taxon>
    </lineage>
</organism>
<name>A0A8H6A0U5_PETAA</name>
<dbReference type="SUPFAM" id="SSF51735">
    <property type="entry name" value="NAD(P)-binding Rossmann-fold domains"/>
    <property type="match status" value="1"/>
</dbReference>
<protein>
    <submittedName>
        <fullName evidence="2">Uncharacterized protein</fullName>
    </submittedName>
</protein>
<dbReference type="AlphaFoldDB" id="A0A8H6A0U5"/>
<feature type="region of interest" description="Disordered" evidence="1">
    <location>
        <begin position="66"/>
        <end position="134"/>
    </location>
</feature>
<sequence length="307" mass="34125">MANETEYVAPVSFNKTWHTEPYPFISPPRPELTAKGKIVVVLGFSAGIGTSATPRHLHRILPGRTHIHHDHRPTPRHAPRVRRESHRRRPTAAGPGRPGIPVHHEQTRQERRQGDKCRVAPRSGIPHRLQARGPSPLVDGNLRMAMNAFQAFLPFAGPEPVDFSTSTCLANIASTPRLAGYTISKAACLKTMDYFAMENPNVRVISVQQGWVATASNGFQKEAPDKSELPGQFYIWLASPEDKFLKGKFVWANWGCTGGVPTSIEDGPLPTLALGWEKVGNSDIRFPMPEEVVNRCLQLYSQVLFDF</sequence>
<feature type="compositionally biased region" description="Basic residues" evidence="1">
    <location>
        <begin position="66"/>
        <end position="90"/>
    </location>
</feature>